<keyword evidence="2" id="KW-1185">Reference proteome</keyword>
<sequence>MIVQMKDGKEINVFAIYWVEFNSQTVVLGLPRNSGGLTAINMDSVTVVDPRLEGQFVYYDHGFFHHSLIDESLLDDVLEYDEKAYVRFLSILKSEGLIDQDFY</sequence>
<organism evidence="1 2">
    <name type="scientific">Serratia surfactantfaciens</name>
    <dbReference type="NCBI Taxonomy" id="2741499"/>
    <lineage>
        <taxon>Bacteria</taxon>
        <taxon>Pseudomonadati</taxon>
        <taxon>Pseudomonadota</taxon>
        <taxon>Gammaproteobacteria</taxon>
        <taxon>Enterobacterales</taxon>
        <taxon>Yersiniaceae</taxon>
        <taxon>Serratia</taxon>
    </lineage>
</organism>
<dbReference type="EMBL" id="JADUMB010000008">
    <property type="protein sequence ID" value="MBH1922527.1"/>
    <property type="molecule type" value="Genomic_DNA"/>
</dbReference>
<evidence type="ECO:0000313" key="2">
    <source>
        <dbReference type="Proteomes" id="UP000635335"/>
    </source>
</evidence>
<accession>A0ABS0M4K1</accession>
<evidence type="ECO:0000313" key="1">
    <source>
        <dbReference type="EMBL" id="MBH1922527.1"/>
    </source>
</evidence>
<name>A0ABS0M4K1_9GAMM</name>
<dbReference type="Proteomes" id="UP000635335">
    <property type="component" value="Unassembled WGS sequence"/>
</dbReference>
<reference evidence="1 2" key="1">
    <citation type="submission" date="2020-11" db="EMBL/GenBank/DDBJ databases">
        <title>Enhanced detection system for hospital associated transmission using whole genome sequencing surveillance.</title>
        <authorList>
            <person name="Harrison L.H."/>
            <person name="Van Tyne D."/>
            <person name="Marsh J.W."/>
            <person name="Griffith M.P."/>
            <person name="Snyder D.J."/>
            <person name="Cooper V.S."/>
            <person name="Mustapha M."/>
        </authorList>
    </citation>
    <scope>NUCLEOTIDE SEQUENCE [LARGE SCALE GENOMIC DNA]</scope>
    <source>
        <strain evidence="1 2">SER00227</strain>
    </source>
</reference>
<protein>
    <submittedName>
        <fullName evidence="1">Uncharacterized protein</fullName>
    </submittedName>
</protein>
<proteinExistence type="predicted"/>
<comment type="caution">
    <text evidence="1">The sequence shown here is derived from an EMBL/GenBank/DDBJ whole genome shotgun (WGS) entry which is preliminary data.</text>
</comment>
<gene>
    <name evidence="1" type="ORF">I5U16_20490</name>
</gene>